<feature type="chain" id="PRO_5040190019" evidence="1">
    <location>
        <begin position="19"/>
        <end position="210"/>
    </location>
</feature>
<dbReference type="EMBL" id="OU963863">
    <property type="protein sequence ID" value="CAH0385500.1"/>
    <property type="molecule type" value="Genomic_DNA"/>
</dbReference>
<organism evidence="2 3">
    <name type="scientific">Bemisia tabaci</name>
    <name type="common">Sweetpotato whitefly</name>
    <name type="synonym">Aleurodes tabaci</name>
    <dbReference type="NCBI Taxonomy" id="7038"/>
    <lineage>
        <taxon>Eukaryota</taxon>
        <taxon>Metazoa</taxon>
        <taxon>Ecdysozoa</taxon>
        <taxon>Arthropoda</taxon>
        <taxon>Hexapoda</taxon>
        <taxon>Insecta</taxon>
        <taxon>Pterygota</taxon>
        <taxon>Neoptera</taxon>
        <taxon>Paraneoptera</taxon>
        <taxon>Hemiptera</taxon>
        <taxon>Sternorrhyncha</taxon>
        <taxon>Aleyrodoidea</taxon>
        <taxon>Aleyrodidae</taxon>
        <taxon>Aleyrodinae</taxon>
        <taxon>Bemisia</taxon>
    </lineage>
</organism>
<dbReference type="AlphaFoldDB" id="A0A9P0A6U8"/>
<dbReference type="Proteomes" id="UP001152759">
    <property type="component" value="Chromosome 2"/>
</dbReference>
<gene>
    <name evidence="2" type="ORF">BEMITA_LOCUS4722</name>
</gene>
<name>A0A9P0A6U8_BEMTA</name>
<keyword evidence="3" id="KW-1185">Reference proteome</keyword>
<evidence type="ECO:0000256" key="1">
    <source>
        <dbReference type="SAM" id="SignalP"/>
    </source>
</evidence>
<keyword evidence="1" id="KW-0732">Signal</keyword>
<proteinExistence type="predicted"/>
<protein>
    <submittedName>
        <fullName evidence="2">Uncharacterized protein</fullName>
    </submittedName>
</protein>
<evidence type="ECO:0000313" key="2">
    <source>
        <dbReference type="EMBL" id="CAH0385500.1"/>
    </source>
</evidence>
<sequence>MQWMILLITTLGLLEVVAIKKWNFGYGLLSETNLKAGDYIRTSRTEPFHVFAVDEETVIYGYKGSCHGIDLWTTLIGKNKFSKWAKGMMVQKEKIDNSKSYCNFDPAIGAALAKRLIGKKLPFNRNSCNTYTYRRYFLRGKAVWNTCWYQFTFGGLSKGCPLARELYGLTVAHVEHPDFVLWDKDGYEYKISDFKEYPNYVNLFGNWTRS</sequence>
<reference evidence="2" key="1">
    <citation type="submission" date="2021-12" db="EMBL/GenBank/DDBJ databases">
        <authorList>
            <person name="King R."/>
        </authorList>
    </citation>
    <scope>NUCLEOTIDE SEQUENCE</scope>
</reference>
<evidence type="ECO:0000313" key="3">
    <source>
        <dbReference type="Proteomes" id="UP001152759"/>
    </source>
</evidence>
<accession>A0A9P0A6U8</accession>
<feature type="signal peptide" evidence="1">
    <location>
        <begin position="1"/>
        <end position="18"/>
    </location>
</feature>